<keyword evidence="3" id="KW-0732">Signal</keyword>
<dbReference type="InterPro" id="IPR039424">
    <property type="entry name" value="SBP_5"/>
</dbReference>
<reference evidence="6" key="1">
    <citation type="submission" date="2023-07" db="EMBL/GenBank/DDBJ databases">
        <authorList>
            <person name="Colorado M.A."/>
            <person name="Villamil L.M."/>
            <person name="Melo J.F."/>
            <person name="Rodriguez J.A."/>
            <person name="Ruiz R.Y."/>
        </authorList>
    </citation>
    <scope>NUCLEOTIDE SEQUENCE [LARGE SCALE GENOMIC DNA]</scope>
    <source>
        <strain evidence="6">C33</strain>
    </source>
</reference>
<protein>
    <submittedName>
        <fullName evidence="5">ABC transporter substrate-binding protein</fullName>
    </submittedName>
</protein>
<evidence type="ECO:0000313" key="5">
    <source>
        <dbReference type="EMBL" id="MDX8334970.1"/>
    </source>
</evidence>
<dbReference type="Proteomes" id="UP001279681">
    <property type="component" value="Unassembled WGS sequence"/>
</dbReference>
<feature type="domain" description="Solute-binding protein family 5" evidence="4">
    <location>
        <begin position="65"/>
        <end position="408"/>
    </location>
</feature>
<evidence type="ECO:0000259" key="4">
    <source>
        <dbReference type="Pfam" id="PF00496"/>
    </source>
</evidence>
<accession>A0ABU4W701</accession>
<dbReference type="InterPro" id="IPR030678">
    <property type="entry name" value="Peptide/Ni-bd"/>
</dbReference>
<evidence type="ECO:0000256" key="3">
    <source>
        <dbReference type="ARBA" id="ARBA00022729"/>
    </source>
</evidence>
<dbReference type="Gene3D" id="3.90.76.10">
    <property type="entry name" value="Dipeptide-binding Protein, Domain 1"/>
    <property type="match status" value="1"/>
</dbReference>
<comment type="similarity">
    <text evidence="1">Belongs to the bacterial solute-binding protein 5 family.</text>
</comment>
<evidence type="ECO:0000256" key="2">
    <source>
        <dbReference type="ARBA" id="ARBA00022448"/>
    </source>
</evidence>
<evidence type="ECO:0000256" key="1">
    <source>
        <dbReference type="ARBA" id="ARBA00005695"/>
    </source>
</evidence>
<dbReference type="Gene3D" id="3.10.105.10">
    <property type="entry name" value="Dipeptide-binding Protein, Domain 3"/>
    <property type="match status" value="1"/>
</dbReference>
<keyword evidence="6" id="KW-1185">Reference proteome</keyword>
<organism evidence="5 6">
    <name type="scientific">Candidatus Cetobacterium colombiensis</name>
    <dbReference type="NCBI Taxonomy" id="3073100"/>
    <lineage>
        <taxon>Bacteria</taxon>
        <taxon>Fusobacteriati</taxon>
        <taxon>Fusobacteriota</taxon>
        <taxon>Fusobacteriia</taxon>
        <taxon>Fusobacteriales</taxon>
        <taxon>Fusobacteriaceae</taxon>
        <taxon>Cetobacterium</taxon>
    </lineage>
</organism>
<dbReference type="PIRSF" id="PIRSF002741">
    <property type="entry name" value="MppA"/>
    <property type="match status" value="1"/>
</dbReference>
<proteinExistence type="inferred from homology"/>
<sequence>MKRIYSILFFILTLSITIFSATINIVQEGDPRTFDPHFGNDGFSLRINRLIYSRLFEKNSNMENIPGLAKSYKVIDNKTIDFTLRDDVFFQNGKKLTAEDVKFSFERMKKSPRIAGVLPPIKEIIIEDDYHFKMILDKPFSAIIDSLTHPALSIVSKEYLTKNSKGLVEKPMGTGKYILESWSPGEGLVLERFENYFGKKPNYDKINIKIIPLATNRTIALETGEADLAFSLPPQDAITINKNPNLKFMSKPSYSYTYMGLNMKKEIFSNPDVRKGINLAIDKNAILETVLNGEGQIANSPVAKGVKGYNSKLEPSTFNKELATKLLKPIHGTTLTLATMSNNTDVQTAEIIAGFLSDAGIEVQIVVLDPSIYWVKTNGGEYDMFIGSWGSVTGDADYALYPTHHSSAFGAPGNRTFFNDSNVDKLLDEARSTLDNNKREKIYEDIQEIIAKNNSEVMLFYRDLNGGINNKIQNFEMYPIPIHDYSLGSIY</sequence>
<dbReference type="RefSeq" id="WP_320312383.1">
    <property type="nucleotide sequence ID" value="NZ_JAVIKH010000001.1"/>
</dbReference>
<dbReference type="EMBL" id="JAVIKH010000001">
    <property type="protein sequence ID" value="MDX8334970.1"/>
    <property type="molecule type" value="Genomic_DNA"/>
</dbReference>
<evidence type="ECO:0000313" key="6">
    <source>
        <dbReference type="Proteomes" id="UP001279681"/>
    </source>
</evidence>
<comment type="caution">
    <text evidence="5">The sequence shown here is derived from an EMBL/GenBank/DDBJ whole genome shotgun (WGS) entry which is preliminary data.</text>
</comment>
<gene>
    <name evidence="5" type="ORF">RFV38_00405</name>
</gene>
<keyword evidence="2" id="KW-0813">Transport</keyword>
<dbReference type="SUPFAM" id="SSF53850">
    <property type="entry name" value="Periplasmic binding protein-like II"/>
    <property type="match status" value="1"/>
</dbReference>
<dbReference type="Pfam" id="PF00496">
    <property type="entry name" value="SBP_bac_5"/>
    <property type="match status" value="1"/>
</dbReference>
<dbReference type="PANTHER" id="PTHR30290">
    <property type="entry name" value="PERIPLASMIC BINDING COMPONENT OF ABC TRANSPORTER"/>
    <property type="match status" value="1"/>
</dbReference>
<dbReference type="Gene3D" id="3.40.190.10">
    <property type="entry name" value="Periplasmic binding protein-like II"/>
    <property type="match status" value="1"/>
</dbReference>
<dbReference type="InterPro" id="IPR000914">
    <property type="entry name" value="SBP_5_dom"/>
</dbReference>
<dbReference type="PANTHER" id="PTHR30290:SF9">
    <property type="entry name" value="OLIGOPEPTIDE-BINDING PROTEIN APPA"/>
    <property type="match status" value="1"/>
</dbReference>
<name>A0ABU4W701_9FUSO</name>